<reference evidence="3 4" key="1">
    <citation type="submission" date="2018-12" db="EMBL/GenBank/DDBJ databases">
        <title>Mesorhizobium carbonis sp. nov., isolated from coal mine water.</title>
        <authorList>
            <person name="Xin W."/>
            <person name="Xu Z."/>
            <person name="Xiang F."/>
            <person name="Zhang J."/>
            <person name="Xi L."/>
            <person name="Liu J."/>
        </authorList>
    </citation>
    <scope>NUCLEOTIDE SEQUENCE [LARGE SCALE GENOMIC DNA]</scope>
    <source>
        <strain evidence="3 4">B2.3</strain>
    </source>
</reference>
<dbReference type="EMBL" id="RWKW01000040">
    <property type="protein sequence ID" value="RST86248.1"/>
    <property type="molecule type" value="Genomic_DNA"/>
</dbReference>
<gene>
    <name evidence="3" type="ORF">EJC49_11815</name>
</gene>
<comment type="caution">
    <text evidence="3">The sequence shown here is derived from an EMBL/GenBank/DDBJ whole genome shotgun (WGS) entry which is preliminary data.</text>
</comment>
<evidence type="ECO:0000313" key="3">
    <source>
        <dbReference type="EMBL" id="RST86248.1"/>
    </source>
</evidence>
<dbReference type="OrthoDB" id="152369at2"/>
<feature type="region of interest" description="Disordered" evidence="1">
    <location>
        <begin position="254"/>
        <end position="276"/>
    </location>
</feature>
<keyword evidence="2" id="KW-0812">Transmembrane</keyword>
<proteinExistence type="predicted"/>
<evidence type="ECO:0000256" key="2">
    <source>
        <dbReference type="SAM" id="Phobius"/>
    </source>
</evidence>
<evidence type="ECO:0000313" key="4">
    <source>
        <dbReference type="Proteomes" id="UP000278398"/>
    </source>
</evidence>
<dbReference type="InterPro" id="IPR017496">
    <property type="entry name" value="Photo_alph_chp2"/>
</dbReference>
<feature type="transmembrane region" description="Helical" evidence="2">
    <location>
        <begin position="65"/>
        <end position="92"/>
    </location>
</feature>
<dbReference type="NCBIfam" id="TIGR03055">
    <property type="entry name" value="photo_alph_chp2"/>
    <property type="match status" value="1"/>
</dbReference>
<dbReference type="AlphaFoldDB" id="A0A429YXQ7"/>
<name>A0A429YXQ7_9HYPH</name>
<keyword evidence="2" id="KW-1133">Transmembrane helix</keyword>
<keyword evidence="2" id="KW-0472">Membrane</keyword>
<dbReference type="Pfam" id="PF12291">
    <property type="entry name" value="DUF3623"/>
    <property type="match status" value="1"/>
</dbReference>
<evidence type="ECO:0000256" key="1">
    <source>
        <dbReference type="SAM" id="MobiDB-lite"/>
    </source>
</evidence>
<feature type="transmembrane region" description="Helical" evidence="2">
    <location>
        <begin position="33"/>
        <end position="53"/>
    </location>
</feature>
<dbReference type="Proteomes" id="UP000278398">
    <property type="component" value="Unassembled WGS sequence"/>
</dbReference>
<feature type="transmembrane region" description="Helical" evidence="2">
    <location>
        <begin position="6"/>
        <end position="26"/>
    </location>
</feature>
<keyword evidence="4" id="KW-1185">Reference proteome</keyword>
<protein>
    <submittedName>
        <fullName evidence="3">DUF3623 domain-containing protein</fullName>
    </submittedName>
</protein>
<feature type="transmembrane region" description="Helical" evidence="2">
    <location>
        <begin position="113"/>
        <end position="131"/>
    </location>
</feature>
<organism evidence="3 4">
    <name type="scientific">Aquibium carbonis</name>
    <dbReference type="NCBI Taxonomy" id="2495581"/>
    <lineage>
        <taxon>Bacteria</taxon>
        <taxon>Pseudomonadati</taxon>
        <taxon>Pseudomonadota</taxon>
        <taxon>Alphaproteobacteria</taxon>
        <taxon>Hyphomicrobiales</taxon>
        <taxon>Phyllobacteriaceae</taxon>
        <taxon>Aquibium</taxon>
    </lineage>
</organism>
<sequence length="276" mass="30684">MVASYAAPALFALFAWWFSTGVVIWLDGLPRATFKWSMAGASVLAIGGLWLLWSSAGGTEVRDAYLAFCGALAVWAWIEASFYLGFVTGLHVPRCRHDCSGWRHFGHALKANIWHELAIVVLLVVIAAIAWDAPNKTGLWTFLILWWMHESARLNVFLGVRNLNEHFVPDHLEFLKGFMRKADMNLLFPVSVTVSTAVCVLLGAGAALAESDFERTSMMFLTAIMALAIIEHWFLMLPLPFAALWNWSLGTREKAPPPQSARMTSAVKIKQPRPVA</sequence>
<accession>A0A429YXQ7</accession>
<feature type="transmembrane region" description="Helical" evidence="2">
    <location>
        <begin position="220"/>
        <end position="245"/>
    </location>
</feature>
<feature type="transmembrane region" description="Helical" evidence="2">
    <location>
        <begin position="186"/>
        <end position="208"/>
    </location>
</feature>